<dbReference type="RefSeq" id="WP_192731318.1">
    <property type="nucleotide sequence ID" value="NZ_BAAAVL010000002.1"/>
</dbReference>
<gene>
    <name evidence="3" type="ORF">H4W29_004836</name>
</gene>
<comment type="catalytic activity">
    <reaction evidence="1">
        <text>4-amino-5-aminomethyl-2-methylpyrimidine + H2O = 4-amino-5-hydroxymethyl-2-methylpyrimidine + NH4(+)</text>
        <dbReference type="Rhea" id="RHEA:31799"/>
        <dbReference type="ChEBI" id="CHEBI:15377"/>
        <dbReference type="ChEBI" id="CHEBI:16892"/>
        <dbReference type="ChEBI" id="CHEBI:28938"/>
        <dbReference type="ChEBI" id="CHEBI:63416"/>
        <dbReference type="EC" id="3.5.99.2"/>
    </reaction>
</comment>
<reference evidence="3 4" key="1">
    <citation type="submission" date="2020-10" db="EMBL/GenBank/DDBJ databases">
        <title>Sequencing the genomes of 1000 actinobacteria strains.</title>
        <authorList>
            <person name="Klenk H.-P."/>
        </authorList>
    </citation>
    <scope>NUCLEOTIDE SEQUENCE [LARGE SCALE GENOMIC DNA]</scope>
    <source>
        <strain evidence="3 4">DSM 7307</strain>
    </source>
</reference>
<dbReference type="EC" id="3.5.99.2" evidence="1"/>
<dbReference type="EMBL" id="JADBEC010000002">
    <property type="protein sequence ID" value="MBE1507591.1"/>
    <property type="molecule type" value="Genomic_DNA"/>
</dbReference>
<dbReference type="InterPro" id="IPR016084">
    <property type="entry name" value="Haem_Oase-like_multi-hlx"/>
</dbReference>
<evidence type="ECO:0000259" key="2">
    <source>
        <dbReference type="Pfam" id="PF03070"/>
    </source>
</evidence>
<dbReference type="InterPro" id="IPR026285">
    <property type="entry name" value="TenA_E"/>
</dbReference>
<dbReference type="SUPFAM" id="SSF48613">
    <property type="entry name" value="Heme oxygenase-like"/>
    <property type="match status" value="1"/>
</dbReference>
<evidence type="ECO:0000313" key="4">
    <source>
        <dbReference type="Proteomes" id="UP000620262"/>
    </source>
</evidence>
<protein>
    <recommendedName>
        <fullName evidence="1">Aminopyrimidine aminohydrolase</fullName>
        <ecNumber evidence="1">3.5.99.2</ecNumber>
    </recommendedName>
</protein>
<proteinExistence type="inferred from homology"/>
<evidence type="ECO:0000256" key="1">
    <source>
        <dbReference type="PIRNR" id="PIRNR003170"/>
    </source>
</evidence>
<sequence length="213" mass="24242">MVSLSEQMLDENRDVFEAMVHHRFVNDIKADRLPKEAFERYLVFEGAFVETAIAIFSYATAKAGTIEEKRWLIGVLDALANQQIAYFEKTFAARAIDPARYDTGRADVAAFREGMLAIARDGGFLDTIAAMFAAEWMYWTWSTEADQTHISDPLLKAWVRLHAEPEFEAQARWLKAVLDEAGETMDPAERKRLSAIFGHAQRLEIDFHEAAYS</sequence>
<feature type="domain" description="Thiaminase-2/PQQC" evidence="2">
    <location>
        <begin position="15"/>
        <end position="212"/>
    </location>
</feature>
<dbReference type="GO" id="GO:0050334">
    <property type="term" value="F:thiaminase activity"/>
    <property type="evidence" value="ECO:0007669"/>
    <property type="project" value="UniProtKB-EC"/>
</dbReference>
<dbReference type="PANTHER" id="PTHR43198:SF2">
    <property type="entry name" value="SI:CH1073-67J19.1-RELATED"/>
    <property type="match status" value="1"/>
</dbReference>
<dbReference type="InterPro" id="IPR004305">
    <property type="entry name" value="Thiaminase-2/PQQC"/>
</dbReference>
<comment type="function">
    <text evidence="1">Catalyzes an amino-pyrimidine hydrolysis reaction at the C5' of the pyrimidine moiety of thiamine compounds, a reaction that is part of a thiamine salvage pathway. Thus, catalyzes the conversion of 4-amino-5-aminomethyl-2-methylpyrimidine to 4-amino-5-hydroxymethyl-2-methylpyrimidine (HMP).</text>
</comment>
<dbReference type="PANTHER" id="PTHR43198">
    <property type="entry name" value="BIFUNCTIONAL TH2 PROTEIN"/>
    <property type="match status" value="1"/>
</dbReference>
<comment type="pathway">
    <text evidence="1">Cofactor biosynthesis; thiamine diphosphate biosynthesis.</text>
</comment>
<comment type="similarity">
    <text evidence="1">Belongs to the TenA family.</text>
</comment>
<keyword evidence="4" id="KW-1185">Reference proteome</keyword>
<dbReference type="Pfam" id="PF03070">
    <property type="entry name" value="TENA_THI-4"/>
    <property type="match status" value="1"/>
</dbReference>
<dbReference type="CDD" id="cd19358">
    <property type="entry name" value="TenA_E_Spr0628-like"/>
    <property type="match status" value="1"/>
</dbReference>
<accession>A0ABR9IWP7</accession>
<keyword evidence="1 3" id="KW-0378">Hydrolase</keyword>
<dbReference type="PIRSF" id="PIRSF003170">
    <property type="entry name" value="Pet18p"/>
    <property type="match status" value="1"/>
</dbReference>
<dbReference type="InterPro" id="IPR050967">
    <property type="entry name" value="Thiamine_Salvage_TenA"/>
</dbReference>
<comment type="caution">
    <text evidence="3">The sequence shown here is derived from an EMBL/GenBank/DDBJ whole genome shotgun (WGS) entry which is preliminary data.</text>
</comment>
<name>A0ABR9IWP7_RHIVS</name>
<dbReference type="Gene3D" id="1.20.910.10">
    <property type="entry name" value="Heme oxygenase-like"/>
    <property type="match status" value="1"/>
</dbReference>
<comment type="catalytic activity">
    <reaction evidence="1">
        <text>thiamine + H2O = 5-(2-hydroxyethyl)-4-methylthiazole + 4-amino-5-hydroxymethyl-2-methylpyrimidine + H(+)</text>
        <dbReference type="Rhea" id="RHEA:17509"/>
        <dbReference type="ChEBI" id="CHEBI:15377"/>
        <dbReference type="ChEBI" id="CHEBI:15378"/>
        <dbReference type="ChEBI" id="CHEBI:16892"/>
        <dbReference type="ChEBI" id="CHEBI:17957"/>
        <dbReference type="ChEBI" id="CHEBI:18385"/>
        <dbReference type="EC" id="3.5.99.2"/>
    </reaction>
</comment>
<dbReference type="Proteomes" id="UP000620262">
    <property type="component" value="Unassembled WGS sequence"/>
</dbReference>
<keyword evidence="1" id="KW-0784">Thiamine biosynthesis</keyword>
<organism evidence="3 4">
    <name type="scientific">Rhizobium viscosum</name>
    <name type="common">Arthrobacter viscosus</name>
    <dbReference type="NCBI Taxonomy" id="1673"/>
    <lineage>
        <taxon>Bacteria</taxon>
        <taxon>Pseudomonadati</taxon>
        <taxon>Pseudomonadota</taxon>
        <taxon>Alphaproteobacteria</taxon>
        <taxon>Hyphomicrobiales</taxon>
        <taxon>Rhizobiaceae</taxon>
        <taxon>Rhizobium/Agrobacterium group</taxon>
        <taxon>Rhizobium</taxon>
    </lineage>
</organism>
<evidence type="ECO:0000313" key="3">
    <source>
        <dbReference type="EMBL" id="MBE1507591.1"/>
    </source>
</evidence>